<proteinExistence type="inferred from homology"/>
<dbReference type="FunFam" id="3.40.1190.20:FF:000001">
    <property type="entry name" value="Phosphofructokinase"/>
    <property type="match status" value="1"/>
</dbReference>
<keyword evidence="3" id="KW-0547">Nucleotide-binding</keyword>
<evidence type="ECO:0000313" key="8">
    <source>
        <dbReference type="Proteomes" id="UP000316925"/>
    </source>
</evidence>
<gene>
    <name evidence="7" type="ORF">E3J33_02720</name>
</gene>
<evidence type="ECO:0000313" key="7">
    <source>
        <dbReference type="EMBL" id="TET93021.1"/>
    </source>
</evidence>
<keyword evidence="5" id="KW-0067">ATP-binding</keyword>
<evidence type="ECO:0000256" key="5">
    <source>
        <dbReference type="ARBA" id="ARBA00022840"/>
    </source>
</evidence>
<dbReference type="GO" id="GO:0016052">
    <property type="term" value="P:carbohydrate catabolic process"/>
    <property type="evidence" value="ECO:0007669"/>
    <property type="project" value="UniProtKB-ARBA"/>
</dbReference>
<dbReference type="InterPro" id="IPR017583">
    <property type="entry name" value="Tagatose/fructose_Pkinase"/>
</dbReference>
<dbReference type="GO" id="GO:0008443">
    <property type="term" value="F:phosphofructokinase activity"/>
    <property type="evidence" value="ECO:0007669"/>
    <property type="project" value="TreeGrafter"/>
</dbReference>
<dbReference type="PIRSF" id="PIRSF000535">
    <property type="entry name" value="1PFK/6PFK/LacC"/>
    <property type="match status" value="1"/>
</dbReference>
<evidence type="ECO:0000256" key="4">
    <source>
        <dbReference type="ARBA" id="ARBA00022777"/>
    </source>
</evidence>
<dbReference type="PANTHER" id="PTHR46566:SF1">
    <property type="entry name" value="1-PHOSPHOFRUCTOKINASE"/>
    <property type="match status" value="1"/>
</dbReference>
<dbReference type="PANTHER" id="PTHR46566">
    <property type="entry name" value="1-PHOSPHOFRUCTOKINASE-RELATED"/>
    <property type="match status" value="1"/>
</dbReference>
<dbReference type="GO" id="GO:0005524">
    <property type="term" value="F:ATP binding"/>
    <property type="evidence" value="ECO:0007669"/>
    <property type="project" value="UniProtKB-KW"/>
</dbReference>
<dbReference type="EMBL" id="SOIJ01000153">
    <property type="protein sequence ID" value="TET93021.1"/>
    <property type="molecule type" value="Genomic_DNA"/>
</dbReference>
<dbReference type="NCBIfam" id="TIGR03168">
    <property type="entry name" value="1-PFK"/>
    <property type="match status" value="1"/>
</dbReference>
<evidence type="ECO:0000256" key="1">
    <source>
        <dbReference type="ARBA" id="ARBA00010688"/>
    </source>
</evidence>
<comment type="similarity">
    <text evidence="1">Belongs to the carbohydrate kinase PfkB family.</text>
</comment>
<dbReference type="Pfam" id="PF00294">
    <property type="entry name" value="PfkB"/>
    <property type="match status" value="1"/>
</dbReference>
<name>A0A523YNF3_UNCAE</name>
<dbReference type="Proteomes" id="UP000316925">
    <property type="component" value="Unassembled WGS sequence"/>
</dbReference>
<sequence length="312" mass="34388">LTVTLNPVLDRVVEIPDFRVGKVNRVEKERIRVAGGKGINVSRVAKILGEPTLATGWLGGRTAGFIKERLKKEGIASDFVSIKGESRLNLTILDPVTLSQTHLVEKGPRIFPSEIKKLEEKVGDLVRKARVVVFSGSVPPGVSKNIYNSLIRLVYREKENIIPILDTRGEPLKQGLQGRPFMLKPNKEEMENLMGKSLESEADLIRQVRALLKKYVQLVVVSRGKDKVMVMEKKSLLMVSPPEINSLNSIGAGDALVGGFAVGLSRGLSLKEMSVLAVACAAASAEEGREKPLSLKRINQLKNKIRWKEARE</sequence>
<evidence type="ECO:0000256" key="2">
    <source>
        <dbReference type="ARBA" id="ARBA00022679"/>
    </source>
</evidence>
<keyword evidence="4 7" id="KW-0418">Kinase</keyword>
<comment type="caution">
    <text evidence="7">The sequence shown here is derived from an EMBL/GenBank/DDBJ whole genome shotgun (WGS) entry which is preliminary data.</text>
</comment>
<dbReference type="InterPro" id="IPR002173">
    <property type="entry name" value="Carboh/pur_kinase_PfkB_CS"/>
</dbReference>
<dbReference type="InterPro" id="IPR029056">
    <property type="entry name" value="Ribokinase-like"/>
</dbReference>
<dbReference type="Gene3D" id="3.40.1190.20">
    <property type="match status" value="1"/>
</dbReference>
<feature type="non-terminal residue" evidence="7">
    <location>
        <position position="1"/>
    </location>
</feature>
<evidence type="ECO:0000259" key="6">
    <source>
        <dbReference type="Pfam" id="PF00294"/>
    </source>
</evidence>
<keyword evidence="2" id="KW-0808">Transferase</keyword>
<dbReference type="InterPro" id="IPR011611">
    <property type="entry name" value="PfkB_dom"/>
</dbReference>
<accession>A0A523YNF3</accession>
<protein>
    <submittedName>
        <fullName evidence="7">1-phosphofructokinase family hexose kinase</fullName>
    </submittedName>
</protein>
<dbReference type="GO" id="GO:0044281">
    <property type="term" value="P:small molecule metabolic process"/>
    <property type="evidence" value="ECO:0007669"/>
    <property type="project" value="UniProtKB-ARBA"/>
</dbReference>
<dbReference type="PROSITE" id="PS00584">
    <property type="entry name" value="PFKB_KINASES_2"/>
    <property type="match status" value="1"/>
</dbReference>
<feature type="domain" description="Carbohydrate kinase PfkB" evidence="6">
    <location>
        <begin position="27"/>
        <end position="287"/>
    </location>
</feature>
<dbReference type="GO" id="GO:0005829">
    <property type="term" value="C:cytosol"/>
    <property type="evidence" value="ECO:0007669"/>
    <property type="project" value="TreeGrafter"/>
</dbReference>
<dbReference type="AlphaFoldDB" id="A0A523YNF3"/>
<organism evidence="7 8">
    <name type="scientific">Aerophobetes bacterium</name>
    <dbReference type="NCBI Taxonomy" id="2030807"/>
    <lineage>
        <taxon>Bacteria</taxon>
        <taxon>Candidatus Aerophobota</taxon>
    </lineage>
</organism>
<reference evidence="7 8" key="1">
    <citation type="submission" date="2019-03" db="EMBL/GenBank/DDBJ databases">
        <title>Metabolic potential of uncultured bacteria and archaea associated with petroleum seepage in deep-sea sediments.</title>
        <authorList>
            <person name="Dong X."/>
            <person name="Hubert C."/>
        </authorList>
    </citation>
    <scope>NUCLEOTIDE SEQUENCE [LARGE SCALE GENOMIC DNA]</scope>
    <source>
        <strain evidence="7">E29_bin28</strain>
    </source>
</reference>
<dbReference type="SUPFAM" id="SSF53613">
    <property type="entry name" value="Ribokinase-like"/>
    <property type="match status" value="1"/>
</dbReference>
<evidence type="ECO:0000256" key="3">
    <source>
        <dbReference type="ARBA" id="ARBA00022741"/>
    </source>
</evidence>
<dbReference type="CDD" id="cd01164">
    <property type="entry name" value="FruK_PfkB_like"/>
    <property type="match status" value="1"/>
</dbReference>